<evidence type="ECO:0000256" key="6">
    <source>
        <dbReference type="ARBA" id="ARBA00049183"/>
    </source>
</evidence>
<dbReference type="RefSeq" id="WP_230273656.1">
    <property type="nucleotide sequence ID" value="NZ_JAJKFW010000022.1"/>
</dbReference>
<keyword evidence="7" id="KW-0472">Membrane</keyword>
<organism evidence="9 10">
    <name type="scientific">Rhodopirellula halodulae</name>
    <dbReference type="NCBI Taxonomy" id="2894198"/>
    <lineage>
        <taxon>Bacteria</taxon>
        <taxon>Pseudomonadati</taxon>
        <taxon>Planctomycetota</taxon>
        <taxon>Planctomycetia</taxon>
        <taxon>Pirellulales</taxon>
        <taxon>Pirellulaceae</taxon>
        <taxon>Rhodopirellula</taxon>
    </lineage>
</organism>
<comment type="caution">
    <text evidence="9">The sequence shown here is derived from an EMBL/GenBank/DDBJ whole genome shotgun (WGS) entry which is preliminary data.</text>
</comment>
<dbReference type="Gene3D" id="3.40.50.11720">
    <property type="entry name" value="3-Deoxy-D-manno-octulosonic-acid transferase, N-terminal domain"/>
    <property type="match status" value="1"/>
</dbReference>
<keyword evidence="4 7" id="KW-0808">Transferase</keyword>
<dbReference type="InterPro" id="IPR007507">
    <property type="entry name" value="Glycos_transf_N"/>
</dbReference>
<evidence type="ECO:0000256" key="1">
    <source>
        <dbReference type="ARBA" id="ARBA00004713"/>
    </source>
</evidence>
<comment type="pathway">
    <text evidence="1 7">Bacterial outer membrane biogenesis; LPS core biosynthesis.</text>
</comment>
<evidence type="ECO:0000259" key="8">
    <source>
        <dbReference type="Pfam" id="PF04413"/>
    </source>
</evidence>
<dbReference type="EMBL" id="JAJKFW010000022">
    <property type="protein sequence ID" value="MCC9642737.1"/>
    <property type="molecule type" value="Genomic_DNA"/>
</dbReference>
<dbReference type="Proteomes" id="UP001430306">
    <property type="component" value="Unassembled WGS sequence"/>
</dbReference>
<evidence type="ECO:0000256" key="4">
    <source>
        <dbReference type="ARBA" id="ARBA00022679"/>
    </source>
</evidence>
<evidence type="ECO:0000313" key="10">
    <source>
        <dbReference type="Proteomes" id="UP001430306"/>
    </source>
</evidence>
<dbReference type="InterPro" id="IPR038107">
    <property type="entry name" value="Glycos_transf_N_sf"/>
</dbReference>
<dbReference type="Gene3D" id="3.40.50.2000">
    <property type="entry name" value="Glycogen Phosphorylase B"/>
    <property type="match status" value="1"/>
</dbReference>
<sequence length="437" mass="48629">MWLNLAYLFALTAVSPVVVYRMLRHGRYRRGISEKLFGISADRGNQLRGGSNGVLWLHAVSVGEVNLLPELVRRLQKRSPQTAIAISSSTDTGYDLACKHFGAERVFFCPLDFSWAVHRTLKHLGCQQLVLAELELWPNLIRAAESHGCPVAVINGRLSETSASRYQQFSRWLRPTFERLNQVGCQDTAAAARFVACGVNEKNVLVTGSLKFDNAPTTRDTSEVNERINWAGVDPWHRVWCFGSTQSGEESMGLRVYQQLRERHPDLRLILVPRHKERFDEVASQIQAAGLKPVRRSRNESQYADQWDSDEVILIDTIGELRHWWGVCHIATVGGSFGDRGGQNMLEPAGYGCAVSFGPNTKNFDTIAKQLLAAEGAVRVADELELTQFVAKCVTDVASADALGQAAAKLVQQHRGAYNETLQMLRGEDLRSVVRAA</sequence>
<keyword evidence="7" id="KW-0448">Lipopolysaccharide biosynthesis</keyword>
<dbReference type="PANTHER" id="PTHR42755:SF1">
    <property type="entry name" value="3-DEOXY-D-MANNO-OCTULOSONIC ACID TRANSFERASE, MITOCHONDRIAL-RELATED"/>
    <property type="match status" value="1"/>
</dbReference>
<proteinExistence type="inferred from homology"/>
<evidence type="ECO:0000313" key="9">
    <source>
        <dbReference type="EMBL" id="MCC9642737.1"/>
    </source>
</evidence>
<reference evidence="9" key="1">
    <citation type="submission" date="2021-11" db="EMBL/GenBank/DDBJ databases">
        <title>Genome sequence.</title>
        <authorList>
            <person name="Sun Q."/>
        </authorList>
    </citation>
    <scope>NUCLEOTIDE SEQUENCE</scope>
    <source>
        <strain evidence="9">JC740</strain>
    </source>
</reference>
<dbReference type="SUPFAM" id="SSF53756">
    <property type="entry name" value="UDP-Glycosyltransferase/glycogen phosphorylase"/>
    <property type="match status" value="1"/>
</dbReference>
<name>A0ABS8NGR6_9BACT</name>
<dbReference type="Pfam" id="PF04413">
    <property type="entry name" value="Glycos_transf_N"/>
    <property type="match status" value="1"/>
</dbReference>
<comment type="catalytic activity">
    <reaction evidence="6 7">
        <text>lipid IVA (E. coli) + CMP-3-deoxy-beta-D-manno-octulosonate = alpha-Kdo-(2-&gt;6)-lipid IVA (E. coli) + CMP + H(+)</text>
        <dbReference type="Rhea" id="RHEA:28066"/>
        <dbReference type="ChEBI" id="CHEBI:15378"/>
        <dbReference type="ChEBI" id="CHEBI:58603"/>
        <dbReference type="ChEBI" id="CHEBI:60364"/>
        <dbReference type="ChEBI" id="CHEBI:60377"/>
        <dbReference type="ChEBI" id="CHEBI:85987"/>
        <dbReference type="EC" id="2.4.99.12"/>
    </reaction>
</comment>
<keyword evidence="7" id="KW-1003">Cell membrane</keyword>
<accession>A0ABS8NGR6</accession>
<evidence type="ECO:0000256" key="5">
    <source>
        <dbReference type="ARBA" id="ARBA00031445"/>
    </source>
</evidence>
<dbReference type="EC" id="2.4.99.12" evidence="2 7"/>
<dbReference type="InterPro" id="IPR039901">
    <property type="entry name" value="Kdotransferase"/>
</dbReference>
<dbReference type="PANTHER" id="PTHR42755">
    <property type="entry name" value="3-DEOXY-MANNO-OCTULOSONATE CYTIDYLYLTRANSFERASE"/>
    <property type="match status" value="1"/>
</dbReference>
<gene>
    <name evidence="9" type="ORF">LOC71_10665</name>
</gene>
<comment type="subcellular location">
    <subcellularLocation>
        <location evidence="7">Cell membrane</location>
    </subcellularLocation>
</comment>
<protein>
    <recommendedName>
        <fullName evidence="3 7">3-deoxy-D-manno-octulosonic acid transferase</fullName>
        <shortName evidence="7">Kdo transferase</shortName>
        <ecNumber evidence="2 7">2.4.99.12</ecNumber>
    </recommendedName>
    <alternativeName>
        <fullName evidence="5 7">Lipid IV(A) 3-deoxy-D-manno-octulosonic acid transferase</fullName>
    </alternativeName>
</protein>
<evidence type="ECO:0000256" key="2">
    <source>
        <dbReference type="ARBA" id="ARBA00012621"/>
    </source>
</evidence>
<evidence type="ECO:0000256" key="3">
    <source>
        <dbReference type="ARBA" id="ARBA00019077"/>
    </source>
</evidence>
<comment type="function">
    <text evidence="7">Involved in lipopolysaccharide (LPS) biosynthesis. Catalyzes the transfer of 3-deoxy-D-manno-octulosonate (Kdo) residue(s) from CMP-Kdo to lipid IV(A), the tetraacyldisaccharide-1,4'-bisphosphate precursor of lipid A.</text>
</comment>
<comment type="similarity">
    <text evidence="7">Belongs to the glycosyltransferase group 1 family.</text>
</comment>
<feature type="domain" description="3-deoxy-D-manno-octulosonic-acid transferase N-terminal" evidence="8">
    <location>
        <begin position="51"/>
        <end position="213"/>
    </location>
</feature>
<evidence type="ECO:0000256" key="7">
    <source>
        <dbReference type="RuleBase" id="RU365103"/>
    </source>
</evidence>
<keyword evidence="10" id="KW-1185">Reference proteome</keyword>
<dbReference type="GO" id="GO:0016740">
    <property type="term" value="F:transferase activity"/>
    <property type="evidence" value="ECO:0007669"/>
    <property type="project" value="UniProtKB-KW"/>
</dbReference>